<keyword evidence="1" id="KW-0378">Hydrolase</keyword>
<evidence type="ECO:0000313" key="2">
    <source>
        <dbReference type="Proteomes" id="UP000250140"/>
    </source>
</evidence>
<gene>
    <name evidence="1" type="ORF">AOQ84DRAFT_406583</name>
</gene>
<evidence type="ECO:0000313" key="1">
    <source>
        <dbReference type="EMBL" id="OCL08554.1"/>
    </source>
</evidence>
<dbReference type="GO" id="GO:0016787">
    <property type="term" value="F:hydrolase activity"/>
    <property type="evidence" value="ECO:0007669"/>
    <property type="project" value="UniProtKB-KW"/>
</dbReference>
<dbReference type="Proteomes" id="UP000250140">
    <property type="component" value="Unassembled WGS sequence"/>
</dbReference>
<reference evidence="1 2" key="1">
    <citation type="journal article" date="2016" name="Nat. Commun.">
        <title>Ectomycorrhizal ecology is imprinted in the genome of the dominant symbiotic fungus Cenococcum geophilum.</title>
        <authorList>
            <consortium name="DOE Joint Genome Institute"/>
            <person name="Peter M."/>
            <person name="Kohler A."/>
            <person name="Ohm R.A."/>
            <person name="Kuo A."/>
            <person name="Krutzmann J."/>
            <person name="Morin E."/>
            <person name="Arend M."/>
            <person name="Barry K.W."/>
            <person name="Binder M."/>
            <person name="Choi C."/>
            <person name="Clum A."/>
            <person name="Copeland A."/>
            <person name="Grisel N."/>
            <person name="Haridas S."/>
            <person name="Kipfer T."/>
            <person name="LaButti K."/>
            <person name="Lindquist E."/>
            <person name="Lipzen A."/>
            <person name="Maire R."/>
            <person name="Meier B."/>
            <person name="Mihaltcheva S."/>
            <person name="Molinier V."/>
            <person name="Murat C."/>
            <person name="Poggeler S."/>
            <person name="Quandt C.A."/>
            <person name="Sperisen C."/>
            <person name="Tritt A."/>
            <person name="Tisserant E."/>
            <person name="Crous P.W."/>
            <person name="Henrissat B."/>
            <person name="Nehls U."/>
            <person name="Egli S."/>
            <person name="Spatafora J.W."/>
            <person name="Grigoriev I.V."/>
            <person name="Martin F.M."/>
        </authorList>
    </citation>
    <scope>NUCLEOTIDE SEQUENCE [LARGE SCALE GENOMIC DNA]</scope>
    <source>
        <strain evidence="1 2">CBS 207.34</strain>
    </source>
</reference>
<dbReference type="EMBL" id="KV749637">
    <property type="protein sequence ID" value="OCL08554.1"/>
    <property type="molecule type" value="Genomic_DNA"/>
</dbReference>
<sequence length="113" mass="12227">MTVGSDMVRTLVGVRISTGTWQLQINDLTAVGLPARGNLNIHTWGFLNTGGHYGEVDYPNDLGWYSHAYSGNSVAFPVYQTDTSAAYAFEFYVGFVDVLLGGVGQTVQSAPKF</sequence>
<accession>A0A8E2JTH8</accession>
<organism evidence="1 2">
    <name type="scientific">Glonium stellatum</name>
    <dbReference type="NCBI Taxonomy" id="574774"/>
    <lineage>
        <taxon>Eukaryota</taxon>
        <taxon>Fungi</taxon>
        <taxon>Dikarya</taxon>
        <taxon>Ascomycota</taxon>
        <taxon>Pezizomycotina</taxon>
        <taxon>Dothideomycetes</taxon>
        <taxon>Pleosporomycetidae</taxon>
        <taxon>Gloniales</taxon>
        <taxon>Gloniaceae</taxon>
        <taxon>Glonium</taxon>
    </lineage>
</organism>
<dbReference type="AlphaFoldDB" id="A0A8E2JTH8"/>
<proteinExistence type="predicted"/>
<protein>
    <submittedName>
        <fullName evidence="1">Glycoside hydrolase family 39 protein</fullName>
    </submittedName>
</protein>
<name>A0A8E2JTH8_9PEZI</name>
<dbReference type="OrthoDB" id="3445803at2759"/>
<keyword evidence="2" id="KW-1185">Reference proteome</keyword>